<dbReference type="Gene3D" id="3.40.50.720">
    <property type="entry name" value="NAD(P)-binding Rossmann-like Domain"/>
    <property type="match status" value="1"/>
</dbReference>
<gene>
    <name evidence="2" type="ORF">DRP44_01480</name>
</gene>
<evidence type="ECO:0000313" key="2">
    <source>
        <dbReference type="EMBL" id="RKX67756.1"/>
    </source>
</evidence>
<comment type="caution">
    <text evidence="2">The sequence shown here is derived from an EMBL/GenBank/DDBJ whole genome shotgun (WGS) entry which is preliminary data.</text>
</comment>
<dbReference type="InterPro" id="IPR000594">
    <property type="entry name" value="ThiF_NAD_FAD-bd"/>
</dbReference>
<dbReference type="PANTHER" id="PTHR43267:SF1">
    <property type="entry name" value="TRNA THREONYLCARBAMOYLADENOSINE DEHYDRATASE"/>
    <property type="match status" value="1"/>
</dbReference>
<dbReference type="AlphaFoldDB" id="A0A660SC60"/>
<dbReference type="InterPro" id="IPR035985">
    <property type="entry name" value="Ubiquitin-activating_enz"/>
</dbReference>
<evidence type="ECO:0000259" key="1">
    <source>
        <dbReference type="Pfam" id="PF00899"/>
    </source>
</evidence>
<dbReference type="InterPro" id="IPR045886">
    <property type="entry name" value="ThiF/MoeB/HesA"/>
</dbReference>
<proteinExistence type="predicted"/>
<protein>
    <recommendedName>
        <fullName evidence="1">THIF-type NAD/FAD binding fold domain-containing protein</fullName>
    </recommendedName>
</protein>
<sequence>MEPFERNIEVWGKENQTKLRETSVIIGGVGGIGSAVAEILVRSGIGHITLIDNGRVDIPDLNRQFLYTYDDIGKFKVDVACSKLIKIGIDCKIVPMNIRIEDNPEFYDGIDKLNFDVAMDCLDNYTSRFAFEKIVNGGQYLISGGVVNNFGQVITLKKGGSITLSEIYDGLADETIIGVIPQIIMNIASIMTSECVKCITGKPKLLNRFLVIDLENYNFDFIELEGATDG</sequence>
<evidence type="ECO:0000313" key="3">
    <source>
        <dbReference type="Proteomes" id="UP000282321"/>
    </source>
</evidence>
<organism evidence="2 3">
    <name type="scientific">candidate division TA06 bacterium</name>
    <dbReference type="NCBI Taxonomy" id="2250710"/>
    <lineage>
        <taxon>Bacteria</taxon>
        <taxon>Bacteria division TA06</taxon>
    </lineage>
</organism>
<dbReference type="GO" id="GO:0008641">
    <property type="term" value="F:ubiquitin-like modifier activating enzyme activity"/>
    <property type="evidence" value="ECO:0007669"/>
    <property type="project" value="InterPro"/>
</dbReference>
<reference evidence="2 3" key="1">
    <citation type="submission" date="2018-06" db="EMBL/GenBank/DDBJ databases">
        <title>Extensive metabolic versatility and redundancy in microbially diverse, dynamic hydrothermal sediments.</title>
        <authorList>
            <person name="Dombrowski N."/>
            <person name="Teske A."/>
            <person name="Baker B.J."/>
        </authorList>
    </citation>
    <scope>NUCLEOTIDE SEQUENCE [LARGE SCALE GENOMIC DNA]</scope>
    <source>
        <strain evidence="2">B35_G9</strain>
    </source>
</reference>
<name>A0A660SC60_UNCT6</name>
<dbReference type="Proteomes" id="UP000282321">
    <property type="component" value="Unassembled WGS sequence"/>
</dbReference>
<feature type="domain" description="THIF-type NAD/FAD binding fold" evidence="1">
    <location>
        <begin position="5"/>
        <end position="224"/>
    </location>
</feature>
<dbReference type="PANTHER" id="PTHR43267">
    <property type="entry name" value="TRNA THREONYLCARBAMOYLADENOSINE DEHYDRATASE"/>
    <property type="match status" value="1"/>
</dbReference>
<dbReference type="SUPFAM" id="SSF69572">
    <property type="entry name" value="Activating enzymes of the ubiquitin-like proteins"/>
    <property type="match status" value="1"/>
</dbReference>
<accession>A0A660SC60</accession>
<dbReference type="EMBL" id="QNBC01000011">
    <property type="protein sequence ID" value="RKX67756.1"/>
    <property type="molecule type" value="Genomic_DNA"/>
</dbReference>
<dbReference type="Pfam" id="PF00899">
    <property type="entry name" value="ThiF"/>
    <property type="match status" value="1"/>
</dbReference>
<dbReference type="GO" id="GO:0061504">
    <property type="term" value="P:cyclic threonylcarbamoyladenosine biosynthetic process"/>
    <property type="evidence" value="ECO:0007669"/>
    <property type="project" value="TreeGrafter"/>
</dbReference>
<dbReference type="GO" id="GO:0061503">
    <property type="term" value="F:tRNA threonylcarbamoyladenosine dehydratase"/>
    <property type="evidence" value="ECO:0007669"/>
    <property type="project" value="TreeGrafter"/>
</dbReference>